<evidence type="ECO:0000256" key="2">
    <source>
        <dbReference type="ARBA" id="ARBA00022801"/>
    </source>
</evidence>
<dbReference type="InterPro" id="IPR015927">
    <property type="entry name" value="Peptidase_S24_S26A/B/C"/>
</dbReference>
<dbReference type="CDD" id="cd06529">
    <property type="entry name" value="S24_LexA-like"/>
    <property type="match status" value="1"/>
</dbReference>
<keyword evidence="1" id="KW-0645">Protease</keyword>
<protein>
    <submittedName>
        <fullName evidence="4">LexA family transcriptional regulator</fullName>
    </submittedName>
</protein>
<dbReference type="GO" id="GO:0016020">
    <property type="term" value="C:membrane"/>
    <property type="evidence" value="ECO:0007669"/>
    <property type="project" value="InterPro"/>
</dbReference>
<dbReference type="GO" id="GO:0006508">
    <property type="term" value="P:proteolysis"/>
    <property type="evidence" value="ECO:0007669"/>
    <property type="project" value="UniProtKB-KW"/>
</dbReference>
<gene>
    <name evidence="4" type="ORF">D3Y57_19085</name>
</gene>
<dbReference type="Gene3D" id="2.10.109.10">
    <property type="entry name" value="Umud Fragment, subunit A"/>
    <property type="match status" value="1"/>
</dbReference>
<name>A0A494TJT7_SPHPE</name>
<evidence type="ECO:0000313" key="4">
    <source>
        <dbReference type="EMBL" id="AYJ87642.1"/>
    </source>
</evidence>
<dbReference type="Proteomes" id="UP000276254">
    <property type="component" value="Chromosome"/>
</dbReference>
<dbReference type="GO" id="GO:0004252">
    <property type="term" value="F:serine-type endopeptidase activity"/>
    <property type="evidence" value="ECO:0007669"/>
    <property type="project" value="InterPro"/>
</dbReference>
<dbReference type="PROSITE" id="PS00501">
    <property type="entry name" value="SPASE_I_1"/>
    <property type="match status" value="1"/>
</dbReference>
<proteinExistence type="predicted"/>
<evidence type="ECO:0000313" key="5">
    <source>
        <dbReference type="Proteomes" id="UP000276254"/>
    </source>
</evidence>
<accession>A0A494TJT7</accession>
<dbReference type="InterPro" id="IPR019756">
    <property type="entry name" value="Pept_S26A_signal_pept_1_Ser-AS"/>
</dbReference>
<evidence type="ECO:0000259" key="3">
    <source>
        <dbReference type="Pfam" id="PF00717"/>
    </source>
</evidence>
<dbReference type="AlphaFoldDB" id="A0A494TJT7"/>
<keyword evidence="5" id="KW-1185">Reference proteome</keyword>
<dbReference type="EMBL" id="CP032829">
    <property type="protein sequence ID" value="AYJ87642.1"/>
    <property type="molecule type" value="Genomic_DNA"/>
</dbReference>
<keyword evidence="2" id="KW-0378">Hydrolase</keyword>
<reference evidence="4 5" key="1">
    <citation type="submission" date="2018-09" db="EMBL/GenBank/DDBJ databases">
        <title>Sphingomonas peninsula sp. nov., isolated from fildes peninsula, Antarctic soil.</title>
        <authorList>
            <person name="Yingchao G."/>
        </authorList>
    </citation>
    <scope>NUCLEOTIDE SEQUENCE [LARGE SCALE GENOMIC DNA]</scope>
    <source>
        <strain evidence="4 5">YZ-8</strain>
    </source>
</reference>
<sequence>MPPRDAIKSRKLLMNLTYAEVRTVVNGLDNVPHICEDTYMSERKTVGQVLLDLKARTTMSLDDIAKGGDYKGKSSVQEYFKDTYDTPLGRKAADRFAKALRGKGAPPILEEEIEALVSHRPPSNAKTVKYEGSSLSRMNDDLPVYGSAMGADTIVDGEAIELTRLNTADIIEYRERPQILNGKRDVYGLYVQGNSMDPAFDDGDLLVVQKTSSISARDFVVVYLRPTDDTDDGETARHVLIKRLVRRTSQFVELQQYEPKLTFRIAMNDVLRIDKALRMSDVLASAA</sequence>
<dbReference type="InterPro" id="IPR036286">
    <property type="entry name" value="LexA/Signal_pep-like_sf"/>
</dbReference>
<dbReference type="OrthoDB" id="528805at2"/>
<organism evidence="4 5">
    <name type="scientific">Sphingomonas paeninsulae</name>
    <dbReference type="NCBI Taxonomy" id="2319844"/>
    <lineage>
        <taxon>Bacteria</taxon>
        <taxon>Pseudomonadati</taxon>
        <taxon>Pseudomonadota</taxon>
        <taxon>Alphaproteobacteria</taxon>
        <taxon>Sphingomonadales</taxon>
        <taxon>Sphingomonadaceae</taxon>
        <taxon>Sphingomonas</taxon>
    </lineage>
</organism>
<dbReference type="KEGG" id="spha:D3Y57_19085"/>
<evidence type="ECO:0000256" key="1">
    <source>
        <dbReference type="ARBA" id="ARBA00022670"/>
    </source>
</evidence>
<dbReference type="SUPFAM" id="SSF51306">
    <property type="entry name" value="LexA/Signal peptidase"/>
    <property type="match status" value="1"/>
</dbReference>
<dbReference type="InterPro" id="IPR039418">
    <property type="entry name" value="LexA-like"/>
</dbReference>
<feature type="domain" description="Peptidase S24/S26A/S26B/S26C" evidence="3">
    <location>
        <begin position="173"/>
        <end position="255"/>
    </location>
</feature>
<dbReference type="Pfam" id="PF00717">
    <property type="entry name" value="Peptidase_S24"/>
    <property type="match status" value="1"/>
</dbReference>